<dbReference type="STRING" id="3914.A0A0L9VQT6"/>
<proteinExistence type="predicted"/>
<evidence type="ECO:0000313" key="2">
    <source>
        <dbReference type="EMBL" id="KOM57237.1"/>
    </source>
</evidence>
<evidence type="ECO:0000313" key="3">
    <source>
        <dbReference type="Proteomes" id="UP000053144"/>
    </source>
</evidence>
<accession>A0A0L9VQT6</accession>
<feature type="compositionally biased region" description="Pro residues" evidence="1">
    <location>
        <begin position="1"/>
        <end position="10"/>
    </location>
</feature>
<organism evidence="2 3">
    <name type="scientific">Phaseolus angularis</name>
    <name type="common">Azuki bean</name>
    <name type="synonym">Vigna angularis</name>
    <dbReference type="NCBI Taxonomy" id="3914"/>
    <lineage>
        <taxon>Eukaryota</taxon>
        <taxon>Viridiplantae</taxon>
        <taxon>Streptophyta</taxon>
        <taxon>Embryophyta</taxon>
        <taxon>Tracheophyta</taxon>
        <taxon>Spermatophyta</taxon>
        <taxon>Magnoliopsida</taxon>
        <taxon>eudicotyledons</taxon>
        <taxon>Gunneridae</taxon>
        <taxon>Pentapetalae</taxon>
        <taxon>rosids</taxon>
        <taxon>fabids</taxon>
        <taxon>Fabales</taxon>
        <taxon>Fabaceae</taxon>
        <taxon>Papilionoideae</taxon>
        <taxon>50 kb inversion clade</taxon>
        <taxon>NPAAA clade</taxon>
        <taxon>indigoferoid/millettioid clade</taxon>
        <taxon>Phaseoleae</taxon>
        <taxon>Vigna</taxon>
    </lineage>
</organism>
<dbReference type="Gramene" id="KOM57237">
    <property type="protein sequence ID" value="KOM57237"/>
    <property type="gene ID" value="LR48_Vigan11g026900"/>
</dbReference>
<sequence length="169" mass="19255">MADPSTPTPPQSKDQSQSSTQPKCRRATRLKDLTVSRNADQKLPIQFDMSTGKVIGDNRARFTSFVALLGRSKVSILIDKWDHVPEEVKNQIWQTIMASQLQSTAMETMEAVELEKQKHNNTKMEFLARLTKLEIFNDSSPMEVADMEEIRRNWASFILSVSRNLATLK</sequence>
<reference evidence="3" key="1">
    <citation type="journal article" date="2015" name="Proc. Natl. Acad. Sci. U.S.A.">
        <title>Genome sequencing of adzuki bean (Vigna angularis) provides insight into high starch and low fat accumulation and domestication.</title>
        <authorList>
            <person name="Yang K."/>
            <person name="Tian Z."/>
            <person name="Chen C."/>
            <person name="Luo L."/>
            <person name="Zhao B."/>
            <person name="Wang Z."/>
            <person name="Yu L."/>
            <person name="Li Y."/>
            <person name="Sun Y."/>
            <person name="Li W."/>
            <person name="Chen Y."/>
            <person name="Li Y."/>
            <person name="Zhang Y."/>
            <person name="Ai D."/>
            <person name="Zhao J."/>
            <person name="Shang C."/>
            <person name="Ma Y."/>
            <person name="Wu B."/>
            <person name="Wang M."/>
            <person name="Gao L."/>
            <person name="Sun D."/>
            <person name="Zhang P."/>
            <person name="Guo F."/>
            <person name="Wang W."/>
            <person name="Li Y."/>
            <person name="Wang J."/>
            <person name="Varshney R.K."/>
            <person name="Wang J."/>
            <person name="Ling H.Q."/>
            <person name="Wan P."/>
        </authorList>
    </citation>
    <scope>NUCLEOTIDE SEQUENCE</scope>
    <source>
        <strain evidence="3">cv. Jingnong 6</strain>
    </source>
</reference>
<dbReference type="Proteomes" id="UP000053144">
    <property type="component" value="Chromosome 11"/>
</dbReference>
<evidence type="ECO:0000256" key="1">
    <source>
        <dbReference type="SAM" id="MobiDB-lite"/>
    </source>
</evidence>
<dbReference type="EMBL" id="CM003381">
    <property type="protein sequence ID" value="KOM57237.1"/>
    <property type="molecule type" value="Genomic_DNA"/>
</dbReference>
<dbReference type="AlphaFoldDB" id="A0A0L9VQT6"/>
<feature type="region of interest" description="Disordered" evidence="1">
    <location>
        <begin position="1"/>
        <end position="26"/>
    </location>
</feature>
<name>A0A0L9VQT6_PHAAN</name>
<protein>
    <submittedName>
        <fullName evidence="2">Uncharacterized protein</fullName>
    </submittedName>
</protein>
<feature type="compositionally biased region" description="Polar residues" evidence="1">
    <location>
        <begin position="11"/>
        <end position="22"/>
    </location>
</feature>
<gene>
    <name evidence="2" type="ORF">LR48_Vigan11g026900</name>
</gene>